<name>A0AAX6H5J7_IRIPA</name>
<feature type="compositionally biased region" description="Pro residues" evidence="1">
    <location>
        <begin position="11"/>
        <end position="22"/>
    </location>
</feature>
<feature type="region of interest" description="Disordered" evidence="1">
    <location>
        <begin position="1"/>
        <end position="69"/>
    </location>
</feature>
<comment type="caution">
    <text evidence="2">The sequence shown here is derived from an EMBL/GenBank/DDBJ whole genome shotgun (WGS) entry which is preliminary data.</text>
</comment>
<accession>A0AAX6H5J7</accession>
<feature type="compositionally biased region" description="Low complexity" evidence="1">
    <location>
        <begin position="35"/>
        <end position="47"/>
    </location>
</feature>
<proteinExistence type="predicted"/>
<organism evidence="2 3">
    <name type="scientific">Iris pallida</name>
    <name type="common">Sweet iris</name>
    <dbReference type="NCBI Taxonomy" id="29817"/>
    <lineage>
        <taxon>Eukaryota</taxon>
        <taxon>Viridiplantae</taxon>
        <taxon>Streptophyta</taxon>
        <taxon>Embryophyta</taxon>
        <taxon>Tracheophyta</taxon>
        <taxon>Spermatophyta</taxon>
        <taxon>Magnoliopsida</taxon>
        <taxon>Liliopsida</taxon>
        <taxon>Asparagales</taxon>
        <taxon>Iridaceae</taxon>
        <taxon>Iridoideae</taxon>
        <taxon>Irideae</taxon>
        <taxon>Iris</taxon>
    </lineage>
</organism>
<dbReference type="EMBL" id="JANAVB010012200">
    <property type="protein sequence ID" value="KAJ6836246.1"/>
    <property type="molecule type" value="Genomic_DNA"/>
</dbReference>
<feature type="compositionally biased region" description="Polar residues" evidence="1">
    <location>
        <begin position="58"/>
        <end position="69"/>
    </location>
</feature>
<feature type="compositionally biased region" description="Pro residues" evidence="1">
    <location>
        <begin position="48"/>
        <end position="57"/>
    </location>
</feature>
<dbReference type="Proteomes" id="UP001140949">
    <property type="component" value="Unassembled WGS sequence"/>
</dbReference>
<reference evidence="2" key="2">
    <citation type="submission" date="2023-04" db="EMBL/GenBank/DDBJ databases">
        <authorList>
            <person name="Bruccoleri R.E."/>
            <person name="Oakeley E.J."/>
            <person name="Faust A.-M."/>
            <person name="Dessus-Babus S."/>
            <person name="Altorfer M."/>
            <person name="Burckhardt D."/>
            <person name="Oertli M."/>
            <person name="Naumann U."/>
            <person name="Petersen F."/>
            <person name="Wong J."/>
        </authorList>
    </citation>
    <scope>NUCLEOTIDE SEQUENCE</scope>
    <source>
        <strain evidence="2">GSM-AAB239-AS_SAM_17_03QT</strain>
        <tissue evidence="2">Leaf</tissue>
    </source>
</reference>
<keyword evidence="3" id="KW-1185">Reference proteome</keyword>
<reference evidence="2" key="1">
    <citation type="journal article" date="2023" name="GigaByte">
        <title>Genome assembly of the bearded iris, Iris pallida Lam.</title>
        <authorList>
            <person name="Bruccoleri R.E."/>
            <person name="Oakeley E.J."/>
            <person name="Faust A.M.E."/>
            <person name="Altorfer M."/>
            <person name="Dessus-Babus S."/>
            <person name="Burckhardt D."/>
            <person name="Oertli M."/>
            <person name="Naumann U."/>
            <person name="Petersen F."/>
            <person name="Wong J."/>
        </authorList>
    </citation>
    <scope>NUCLEOTIDE SEQUENCE</scope>
    <source>
        <strain evidence="2">GSM-AAB239-AS_SAM_17_03QT</strain>
    </source>
</reference>
<evidence type="ECO:0000256" key="1">
    <source>
        <dbReference type="SAM" id="MobiDB-lite"/>
    </source>
</evidence>
<evidence type="ECO:0000313" key="2">
    <source>
        <dbReference type="EMBL" id="KAJ6836246.1"/>
    </source>
</evidence>
<gene>
    <name evidence="2" type="ORF">M6B38_327115</name>
</gene>
<sequence>MYNYRYTNLPIHPPNPPLPIDIPPRDPSHQHQQKQPPVIIPQSIPLSPSLPSPPPSPTITANNSHQLSN</sequence>
<dbReference type="AlphaFoldDB" id="A0AAX6H5J7"/>
<evidence type="ECO:0000313" key="3">
    <source>
        <dbReference type="Proteomes" id="UP001140949"/>
    </source>
</evidence>
<protein>
    <submittedName>
        <fullName evidence="2">Uncharacterized protein</fullName>
    </submittedName>
</protein>